<gene>
    <name evidence="3" type="primary">LOC103524243</name>
</gene>
<name>A0A1S3DU27_DIACI</name>
<organism evidence="2 3">
    <name type="scientific">Diaphorina citri</name>
    <name type="common">Asian citrus psyllid</name>
    <dbReference type="NCBI Taxonomy" id="121845"/>
    <lineage>
        <taxon>Eukaryota</taxon>
        <taxon>Metazoa</taxon>
        <taxon>Ecdysozoa</taxon>
        <taxon>Arthropoda</taxon>
        <taxon>Hexapoda</taxon>
        <taxon>Insecta</taxon>
        <taxon>Pterygota</taxon>
        <taxon>Neoptera</taxon>
        <taxon>Paraneoptera</taxon>
        <taxon>Hemiptera</taxon>
        <taxon>Sternorrhyncha</taxon>
        <taxon>Psylloidea</taxon>
        <taxon>Psyllidae</taxon>
        <taxon>Diaphorininae</taxon>
        <taxon>Diaphorina</taxon>
    </lineage>
</organism>
<keyword evidence="1" id="KW-0732">Signal</keyword>
<sequence>MHCWLLDLVFCCSILCGTSYFPGPSDFCVFGNWTVVSALFYISNIADLSLDYRAGMTRFARARGSKSSNKREPEEATPWTYFFVIILINYVMADGHTFEHKPHSTFLT</sequence>
<evidence type="ECO:0000256" key="1">
    <source>
        <dbReference type="SAM" id="SignalP"/>
    </source>
</evidence>
<accession>A0A1S3DU27</accession>
<dbReference type="Proteomes" id="UP000079169">
    <property type="component" value="Unplaced"/>
</dbReference>
<dbReference type="RefSeq" id="XP_008487473.1">
    <property type="nucleotide sequence ID" value="XM_008489251.3"/>
</dbReference>
<dbReference type="GeneID" id="103524243"/>
<feature type="signal peptide" evidence="1">
    <location>
        <begin position="1"/>
        <end position="19"/>
    </location>
</feature>
<evidence type="ECO:0000313" key="2">
    <source>
        <dbReference type="Proteomes" id="UP000079169"/>
    </source>
</evidence>
<dbReference type="AlphaFoldDB" id="A0A1S3DU27"/>
<keyword evidence="2" id="KW-1185">Reference proteome</keyword>
<dbReference type="KEGG" id="dci:103524243"/>
<reference evidence="3" key="1">
    <citation type="submission" date="2025-08" db="UniProtKB">
        <authorList>
            <consortium name="RefSeq"/>
        </authorList>
    </citation>
    <scope>IDENTIFICATION</scope>
</reference>
<dbReference type="PaxDb" id="121845-A0A1S3DU27"/>
<proteinExistence type="predicted"/>
<evidence type="ECO:0000313" key="3">
    <source>
        <dbReference type="RefSeq" id="XP_008487473.1"/>
    </source>
</evidence>
<feature type="chain" id="PRO_5010244487" evidence="1">
    <location>
        <begin position="20"/>
        <end position="108"/>
    </location>
</feature>
<protein>
    <submittedName>
        <fullName evidence="3">Uncharacterized protein LOC103524243</fullName>
    </submittedName>
</protein>